<evidence type="ECO:0000256" key="1">
    <source>
        <dbReference type="SAM" id="MobiDB-lite"/>
    </source>
</evidence>
<feature type="compositionally biased region" description="Basic residues" evidence="1">
    <location>
        <begin position="477"/>
        <end position="488"/>
    </location>
</feature>
<protein>
    <submittedName>
        <fullName evidence="2">Uncharacterized protein</fullName>
    </submittedName>
</protein>
<accession>A0A0F7V6U4</accession>
<reference evidence="2" key="1">
    <citation type="journal article" date="2015" name="PLoS ONE">
        <title>Comprehensive Evaluation of Toxoplasma gondii VEG and Neospora caninum LIV Genomes with Tachyzoite Stage Transcriptome and Proteome Defines Novel Transcript Features.</title>
        <authorList>
            <person name="Ramaprasad A."/>
            <person name="Mourier T."/>
            <person name="Naeem R."/>
            <person name="Malas T.B."/>
            <person name="Moussa E."/>
            <person name="Panigrahi A."/>
            <person name="Vermont S.J."/>
            <person name="Otto T.D."/>
            <person name="Wastling J."/>
            <person name="Pain A."/>
        </authorList>
    </citation>
    <scope>NUCLEOTIDE SEQUENCE</scope>
    <source>
        <strain evidence="2">VEG</strain>
    </source>
</reference>
<feature type="region of interest" description="Disordered" evidence="1">
    <location>
        <begin position="132"/>
        <end position="171"/>
    </location>
</feature>
<proteinExistence type="predicted"/>
<feature type="compositionally biased region" description="Polar residues" evidence="1">
    <location>
        <begin position="49"/>
        <end position="59"/>
    </location>
</feature>
<feature type="compositionally biased region" description="Low complexity" evidence="1">
    <location>
        <begin position="133"/>
        <end position="144"/>
    </location>
</feature>
<name>A0A0F7V6U4_TOXGV</name>
<feature type="region of interest" description="Disordered" evidence="1">
    <location>
        <begin position="43"/>
        <end position="116"/>
    </location>
</feature>
<dbReference type="AlphaFoldDB" id="A0A0F7V6U4"/>
<feature type="compositionally biased region" description="Polar residues" evidence="1">
    <location>
        <begin position="104"/>
        <end position="116"/>
    </location>
</feature>
<feature type="region of interest" description="Disordered" evidence="1">
    <location>
        <begin position="221"/>
        <end position="252"/>
    </location>
</feature>
<feature type="region of interest" description="Disordered" evidence="1">
    <location>
        <begin position="472"/>
        <end position="494"/>
    </location>
</feature>
<gene>
    <name evidence="2" type="ORF">BN1205_081525</name>
</gene>
<evidence type="ECO:0000313" key="2">
    <source>
        <dbReference type="EMBL" id="CEL75797.1"/>
    </source>
</evidence>
<organism evidence="2">
    <name type="scientific">Toxoplasma gondii (strain ATCC 50861 / VEG)</name>
    <dbReference type="NCBI Taxonomy" id="432359"/>
    <lineage>
        <taxon>Eukaryota</taxon>
        <taxon>Sar</taxon>
        <taxon>Alveolata</taxon>
        <taxon>Apicomplexa</taxon>
        <taxon>Conoidasida</taxon>
        <taxon>Coccidia</taxon>
        <taxon>Eucoccidiorida</taxon>
        <taxon>Eimeriorina</taxon>
        <taxon>Sarcocystidae</taxon>
        <taxon>Toxoplasma</taxon>
    </lineage>
</organism>
<sequence length="494" mass="53970">MLNDDNPDLSMLELICGRFGESEHDADERKAFDDADRATVLDAAARNSGVDTKNTSSSGAEDRQRRTQSSEGAGIGRRGGARRLSSASKLTEQSGERTRHHRSGSQSDIVKHQISNSTDAKTLVEVGIHGAELPASSPSSLASSRCSVTSLSDRASEGRIQDGPDGPVTRAHHRATSGIYQKKYFTRNNIHPASVKHASDEVVGSHSLHLSSSVPKLARSVGPASKRGLANPAIGETDGGSFSRVQPPPHPSPPVLPPTVVSGCPPAGRPVLDLTQEISTRPRSTPFQEWDDTCRWNVTPSPVACIKAPRVDDICNLTGARSDMSRMPLRFDPEKAFRSNGERLPKGCLRHGSDWRQHRITQVDSALCDNSYEKGGAQFSPVYKDRLRGTPRRWSGKPRQRGALPSRSYMNISVKPGERDGTNIMRRMSNVKGKNGVHRDHRDGFDCESPSKLQMAACRSEGHPLDVTRLQPGKRESRTHRSRVRRGIVRSSCL</sequence>
<dbReference type="EMBL" id="LN714499">
    <property type="protein sequence ID" value="CEL75797.1"/>
    <property type="molecule type" value="Genomic_DNA"/>
</dbReference>